<dbReference type="SUPFAM" id="SSF75169">
    <property type="entry name" value="DsrEFH-like"/>
    <property type="match status" value="1"/>
</dbReference>
<dbReference type="KEGG" id="hcv:FTV88_2341"/>
<dbReference type="Gene3D" id="3.40.1260.10">
    <property type="entry name" value="DsrEFH-like"/>
    <property type="match status" value="1"/>
</dbReference>
<protein>
    <submittedName>
        <fullName evidence="1">Uncharacterized protein</fullName>
    </submittedName>
</protein>
<evidence type="ECO:0000313" key="2">
    <source>
        <dbReference type="Proteomes" id="UP000366051"/>
    </source>
</evidence>
<evidence type="ECO:0000313" key="1">
    <source>
        <dbReference type="EMBL" id="QGG48439.1"/>
    </source>
</evidence>
<dbReference type="Proteomes" id="UP000366051">
    <property type="component" value="Chromosome"/>
</dbReference>
<gene>
    <name evidence="1" type="ORF">FTV88_2341</name>
</gene>
<name>A0A5Q2N3J6_9FIRM</name>
<reference evidence="2" key="1">
    <citation type="submission" date="2019-11" db="EMBL/GenBank/DDBJ databases">
        <title>Genome sequence of Heliorestis convoluta strain HH, an alkaliphilic and minimalistic phototrophic bacterium from a soda lake in Egypt.</title>
        <authorList>
            <person name="Dewey E.D."/>
            <person name="Stokes L.M."/>
            <person name="Burchell B.M."/>
            <person name="Shaffer K.N."/>
            <person name="Huntington A.M."/>
            <person name="Baker J.M."/>
            <person name="Nadendla S."/>
            <person name="Giglio M.G."/>
            <person name="Touchman J.W."/>
            <person name="Blankenship R.E."/>
            <person name="Madigan M.T."/>
            <person name="Sattley W.M."/>
        </authorList>
    </citation>
    <scope>NUCLEOTIDE SEQUENCE [LARGE SCALE GENOMIC DNA]</scope>
    <source>
        <strain evidence="2">HH</strain>
    </source>
</reference>
<dbReference type="AlphaFoldDB" id="A0A5Q2N3J6"/>
<dbReference type="PANTHER" id="PTHR37691:SF1">
    <property type="entry name" value="BLR3518 PROTEIN"/>
    <property type="match status" value="1"/>
</dbReference>
<accession>A0A5Q2N3J6</accession>
<dbReference type="PANTHER" id="PTHR37691">
    <property type="entry name" value="BLR3518 PROTEIN"/>
    <property type="match status" value="1"/>
</dbReference>
<dbReference type="InterPro" id="IPR027396">
    <property type="entry name" value="DsrEFH-like"/>
</dbReference>
<dbReference type="Pfam" id="PF02635">
    <property type="entry name" value="DsrE"/>
    <property type="match status" value="1"/>
</dbReference>
<dbReference type="EMBL" id="CP045875">
    <property type="protein sequence ID" value="QGG48439.1"/>
    <property type="molecule type" value="Genomic_DNA"/>
</dbReference>
<dbReference type="InterPro" id="IPR003787">
    <property type="entry name" value="Sulphur_relay_DsrE/F-like"/>
</dbReference>
<keyword evidence="2" id="KW-1185">Reference proteome</keyword>
<dbReference type="RefSeq" id="WP_153725618.1">
    <property type="nucleotide sequence ID" value="NZ_CP045875.1"/>
</dbReference>
<organism evidence="1 2">
    <name type="scientific">Heliorestis convoluta</name>
    <dbReference type="NCBI Taxonomy" id="356322"/>
    <lineage>
        <taxon>Bacteria</taxon>
        <taxon>Bacillati</taxon>
        <taxon>Bacillota</taxon>
        <taxon>Clostridia</taxon>
        <taxon>Eubacteriales</taxon>
        <taxon>Heliobacteriaceae</taxon>
        <taxon>Heliorestis</taxon>
    </lineage>
</organism>
<dbReference type="OrthoDB" id="6412948at2"/>
<proteinExistence type="predicted"/>
<sequence>MEKKKVLIHINDMVGWMKAFNGLGHFLNVVGEEKAEVRVIVNGPGVCGCPTANTLESNAQALAKCGSNRPENLMVQARELHARGVTFVACRNALEKHFITEEMIESIFTLVDSSIVEMIERQQEGYAYIKM</sequence>